<feature type="region of interest" description="Disordered" evidence="8">
    <location>
        <begin position="71"/>
        <end position="97"/>
    </location>
</feature>
<evidence type="ECO:0000256" key="1">
    <source>
        <dbReference type="ARBA" id="ARBA00004123"/>
    </source>
</evidence>
<dbReference type="GO" id="GO:0005634">
    <property type="term" value="C:nucleus"/>
    <property type="evidence" value="ECO:0007669"/>
    <property type="project" value="UniProtKB-SubCell"/>
</dbReference>
<dbReference type="InterPro" id="IPR025776">
    <property type="entry name" value="SUVR4/1/2"/>
</dbReference>
<dbReference type="Gene3D" id="1.10.8.850">
    <property type="entry name" value="Histone-lysine N methyltransferase , C-terminal domain-like"/>
    <property type="match status" value="1"/>
</dbReference>
<evidence type="ECO:0000256" key="7">
    <source>
        <dbReference type="ARBA" id="ARBA00023242"/>
    </source>
</evidence>
<keyword evidence="3" id="KW-0158">Chromosome</keyword>
<dbReference type="Gene3D" id="2.170.270.10">
    <property type="entry name" value="SET domain"/>
    <property type="match status" value="2"/>
</dbReference>
<evidence type="ECO:0000259" key="9">
    <source>
        <dbReference type="PROSITE" id="PS50280"/>
    </source>
</evidence>
<feature type="compositionally biased region" description="Basic and acidic residues" evidence="8">
    <location>
        <begin position="241"/>
        <end position="256"/>
    </location>
</feature>
<feature type="domain" description="SET" evidence="9">
    <location>
        <begin position="644"/>
        <end position="818"/>
    </location>
</feature>
<sequence length="868" mass="98551">MEICVMAPSANVVNAFNAMRNLGISEKLVKVVLNKLLKVYYGNWELIEAENYRALVDAIFEYEEAEDQDLFAKNKDNRPSKKSQWEERDDKDSSSMNNASARLAAIQGPSSIKGLVESSQHCFRSKTQSHSSSYNAKPRDKEKRPIRGSQKDRNLMIKRVQGGAHIEEPRDEFVSPIRKSISFGKSNGSISEQFGSMNNASARLALEDNAIREPSSGKGLVESSQHCFRSKTQSRSFSYDAKPRDKGKRPIREPQKDQNLMIKRVRGGVHIEEPRDEFVSPIRESITFGKSIGSTFKQFCEKLPQNAIIDPKGYSASQIVDMDKKADVSTSCNRSRRSEANLDVVSSLSGEVKILVNCKSAFRRPDFLVPPIDAVLQLVEDRYLHLYNVVGKEFSLMKLLEEVCETFLEMGTNVHGSTCRKQCSEDCSDCASRNIRLKKEEPLSGDSGKNSDKKDSDCPKRSTIQSLATVAQPPVAPTTKRHFHDISDISKGTERVKISLVDDVGCDALPKFNYISQNVPYQNAYVRASLARIDDENCCSDCSGNCLELSLPCACARDTGGEFAYTPQGLLKAQFLYACLSLNENPQKHHYFYCEDCPLERNKNEKMPESCKGHLMKKFIKECWIKCGCNLQCGNRVVQRGISRKLQVFYTPEGKGWGVRSLEALPRGAFVCEYVGEIMTNTELYYRNLQTAGEKHTYPVMLDADWGSEGFLQDDEALCLDATYNGNIARFINHRCFDANLIDIPVEVETPDHHYYHVWSYLYSLLLFPHVNVLPLSANKNDFSRLAIEELRHVPFMQLAFFTKREVKALEELTWDYSIDFEDRNHPVKAFRCCCGSAYCRDPKRKGDKFGHYIFWLFTGKFVRHIYI</sequence>
<dbReference type="SUPFAM" id="SSF82199">
    <property type="entry name" value="SET domain"/>
    <property type="match status" value="2"/>
</dbReference>
<dbReference type="InterPro" id="IPR046341">
    <property type="entry name" value="SET_dom_sf"/>
</dbReference>
<gene>
    <name evidence="11" type="ORF">RJ641_023392</name>
</gene>
<feature type="compositionally biased region" description="Basic and acidic residues" evidence="8">
    <location>
        <begin position="449"/>
        <end position="460"/>
    </location>
</feature>
<dbReference type="Proteomes" id="UP001370490">
    <property type="component" value="Unassembled WGS sequence"/>
</dbReference>
<keyword evidence="4" id="KW-0808">Transferase</keyword>
<protein>
    <submittedName>
        <fullName evidence="11">SET domain</fullName>
    </submittedName>
</protein>
<dbReference type="Pfam" id="PF10440">
    <property type="entry name" value="WIYLD"/>
    <property type="match status" value="1"/>
</dbReference>
<evidence type="ECO:0000256" key="4">
    <source>
        <dbReference type="ARBA" id="ARBA00022679"/>
    </source>
</evidence>
<feature type="region of interest" description="Disordered" evidence="8">
    <location>
        <begin position="118"/>
        <end position="153"/>
    </location>
</feature>
<evidence type="ECO:0000313" key="12">
    <source>
        <dbReference type="Proteomes" id="UP001370490"/>
    </source>
</evidence>
<keyword evidence="12" id="KW-1185">Reference proteome</keyword>
<dbReference type="GO" id="GO:0005694">
    <property type="term" value="C:chromosome"/>
    <property type="evidence" value="ECO:0007669"/>
    <property type="project" value="UniProtKB-SubCell"/>
</dbReference>
<feature type="compositionally biased region" description="Basic and acidic residues" evidence="8">
    <location>
        <begin position="71"/>
        <end position="93"/>
    </location>
</feature>
<dbReference type="InterPro" id="IPR001214">
    <property type="entry name" value="SET_dom"/>
</dbReference>
<dbReference type="SMART" id="SM00468">
    <property type="entry name" value="PreSET"/>
    <property type="match status" value="1"/>
</dbReference>
<dbReference type="Pfam" id="PF00856">
    <property type="entry name" value="SET"/>
    <property type="match status" value="1"/>
</dbReference>
<dbReference type="InterPro" id="IPR018848">
    <property type="entry name" value="WIYLD_domain"/>
</dbReference>
<evidence type="ECO:0000256" key="3">
    <source>
        <dbReference type="ARBA" id="ARBA00022454"/>
    </source>
</evidence>
<organism evidence="11 12">
    <name type="scientific">Dillenia turbinata</name>
    <dbReference type="NCBI Taxonomy" id="194707"/>
    <lineage>
        <taxon>Eukaryota</taxon>
        <taxon>Viridiplantae</taxon>
        <taxon>Streptophyta</taxon>
        <taxon>Embryophyta</taxon>
        <taxon>Tracheophyta</taxon>
        <taxon>Spermatophyta</taxon>
        <taxon>Magnoliopsida</taxon>
        <taxon>eudicotyledons</taxon>
        <taxon>Gunneridae</taxon>
        <taxon>Pentapetalae</taxon>
        <taxon>Dilleniales</taxon>
        <taxon>Dilleniaceae</taxon>
        <taxon>Dillenia</taxon>
    </lineage>
</organism>
<feature type="compositionally biased region" description="Polar residues" evidence="8">
    <location>
        <begin position="118"/>
        <end position="135"/>
    </location>
</feature>
<comment type="caution">
    <text evidence="11">The sequence shown here is derived from an EMBL/GenBank/DDBJ whole genome shotgun (WGS) entry which is preliminary data.</text>
</comment>
<feature type="compositionally biased region" description="Basic and acidic residues" evidence="8">
    <location>
        <begin position="137"/>
        <end position="153"/>
    </location>
</feature>
<dbReference type="InterPro" id="IPR043017">
    <property type="entry name" value="WIYLD_dom_sf"/>
</dbReference>
<evidence type="ECO:0000256" key="8">
    <source>
        <dbReference type="SAM" id="MobiDB-lite"/>
    </source>
</evidence>
<evidence type="ECO:0000313" key="11">
    <source>
        <dbReference type="EMBL" id="KAK6911299.1"/>
    </source>
</evidence>
<dbReference type="CDD" id="cd10538">
    <property type="entry name" value="SET_SETDB-like"/>
    <property type="match status" value="1"/>
</dbReference>
<feature type="domain" description="Pre-SET" evidence="10">
    <location>
        <begin position="542"/>
        <end position="641"/>
    </location>
</feature>
<dbReference type="PROSITE" id="PS51580">
    <property type="entry name" value="SAM_MT43_3"/>
    <property type="match status" value="1"/>
</dbReference>
<keyword evidence="6" id="KW-0862">Zinc</keyword>
<evidence type="ECO:0000256" key="2">
    <source>
        <dbReference type="ARBA" id="ARBA00004286"/>
    </source>
</evidence>
<evidence type="ECO:0000256" key="5">
    <source>
        <dbReference type="ARBA" id="ARBA00022723"/>
    </source>
</evidence>
<dbReference type="SMART" id="SM00317">
    <property type="entry name" value="SET"/>
    <property type="match status" value="1"/>
</dbReference>
<dbReference type="AlphaFoldDB" id="A0AAN8UEE4"/>
<accession>A0AAN8UEE4</accession>
<comment type="subcellular location">
    <subcellularLocation>
        <location evidence="2">Chromosome</location>
    </subcellularLocation>
    <subcellularLocation>
        <location evidence="1">Nucleus</location>
    </subcellularLocation>
</comment>
<dbReference type="PANTHER" id="PTHR46450:SF24">
    <property type="entry name" value="HISTONE-LYSINE N-METHYLTRANSFERASE SUVR4"/>
    <property type="match status" value="1"/>
</dbReference>
<evidence type="ECO:0000256" key="6">
    <source>
        <dbReference type="ARBA" id="ARBA00022833"/>
    </source>
</evidence>
<dbReference type="EMBL" id="JBAMMX010000028">
    <property type="protein sequence ID" value="KAK6911299.1"/>
    <property type="molecule type" value="Genomic_DNA"/>
</dbReference>
<keyword evidence="7" id="KW-0539">Nucleus</keyword>
<dbReference type="GO" id="GO:0042054">
    <property type="term" value="F:histone methyltransferase activity"/>
    <property type="evidence" value="ECO:0007669"/>
    <property type="project" value="InterPro"/>
</dbReference>
<reference evidence="11 12" key="1">
    <citation type="submission" date="2023-12" db="EMBL/GenBank/DDBJ databases">
        <title>A high-quality genome assembly for Dillenia turbinata (Dilleniales).</title>
        <authorList>
            <person name="Chanderbali A."/>
        </authorList>
    </citation>
    <scope>NUCLEOTIDE SEQUENCE [LARGE SCALE GENOMIC DNA]</scope>
    <source>
        <strain evidence="11">LSX21</strain>
        <tissue evidence="11">Leaf</tissue>
    </source>
</reference>
<dbReference type="PROSITE" id="PS50867">
    <property type="entry name" value="PRE_SET"/>
    <property type="match status" value="1"/>
</dbReference>
<dbReference type="PROSITE" id="PS50280">
    <property type="entry name" value="SET"/>
    <property type="match status" value="1"/>
</dbReference>
<dbReference type="FunFam" id="2.170.270.10:FF:000046">
    <property type="entry name" value="SET-domain containing protein lysine methyltransferase family protein"/>
    <property type="match status" value="1"/>
</dbReference>
<dbReference type="PANTHER" id="PTHR46450">
    <property type="entry name" value="INACTIVE HISTONE-LYSINE N-METHYLTRANSFERASE SUVR1-RELATED"/>
    <property type="match status" value="1"/>
</dbReference>
<dbReference type="GO" id="GO:0008270">
    <property type="term" value="F:zinc ion binding"/>
    <property type="evidence" value="ECO:0007669"/>
    <property type="project" value="InterPro"/>
</dbReference>
<dbReference type="InterPro" id="IPR007728">
    <property type="entry name" value="Pre-SET_dom"/>
</dbReference>
<feature type="compositionally biased region" description="Polar residues" evidence="8">
    <location>
        <begin position="222"/>
        <end position="237"/>
    </location>
</feature>
<feature type="region of interest" description="Disordered" evidence="8">
    <location>
        <begin position="441"/>
        <end position="460"/>
    </location>
</feature>
<evidence type="ECO:0000259" key="10">
    <source>
        <dbReference type="PROSITE" id="PS50867"/>
    </source>
</evidence>
<feature type="region of interest" description="Disordered" evidence="8">
    <location>
        <begin position="214"/>
        <end position="256"/>
    </location>
</feature>
<keyword evidence="5" id="KW-0479">Metal-binding</keyword>
<name>A0AAN8UEE4_9MAGN</name>
<proteinExistence type="predicted"/>